<dbReference type="GO" id="GO:0008879">
    <property type="term" value="F:glucose-1-phosphate thymidylyltransferase activity"/>
    <property type="evidence" value="ECO:0007669"/>
    <property type="project" value="UniProtKB-EC"/>
</dbReference>
<evidence type="ECO:0000256" key="7">
    <source>
        <dbReference type="ARBA" id="ARBA00022723"/>
    </source>
</evidence>
<keyword evidence="5 13" id="KW-0808">Transferase</keyword>
<protein>
    <recommendedName>
        <fullName evidence="4">Glucose-1-phosphate thymidylyltransferase</fullName>
        <ecNumber evidence="3">2.7.7.24</ecNumber>
    </recommendedName>
    <alternativeName>
        <fullName evidence="10">dTDP-glucose pyrophosphorylase</fullName>
    </alternativeName>
    <alternativeName>
        <fullName evidence="9">dTDP-glucose synthase</fullName>
    </alternativeName>
</protein>
<evidence type="ECO:0000313" key="13">
    <source>
        <dbReference type="EMBL" id="TCL69957.1"/>
    </source>
</evidence>
<proteinExistence type="inferred from homology"/>
<evidence type="ECO:0000256" key="4">
    <source>
        <dbReference type="ARBA" id="ARBA00017654"/>
    </source>
</evidence>
<dbReference type="InterPro" id="IPR029044">
    <property type="entry name" value="Nucleotide-diphossugar_trans"/>
</dbReference>
<reference evidence="13 14" key="1">
    <citation type="submission" date="2019-03" db="EMBL/GenBank/DDBJ databases">
        <title>Genomic Encyclopedia of Type Strains, Phase IV (KMG-IV): sequencing the most valuable type-strain genomes for metagenomic binning, comparative biology and taxonomic classification.</title>
        <authorList>
            <person name="Goeker M."/>
        </authorList>
    </citation>
    <scope>NUCLEOTIDE SEQUENCE [LARGE SCALE GENOMIC DNA]</scope>
    <source>
        <strain evidence="13 14">LX-B</strain>
    </source>
</reference>
<accession>A0A4V6NH03</accession>
<name>A0A4V6NH03_HYDET</name>
<evidence type="ECO:0000259" key="12">
    <source>
        <dbReference type="Pfam" id="PF00483"/>
    </source>
</evidence>
<comment type="cofactor">
    <cofactor evidence="1">
        <name>Mg(2+)</name>
        <dbReference type="ChEBI" id="CHEBI:18420"/>
    </cofactor>
</comment>
<dbReference type="RefSeq" id="WP_132014280.1">
    <property type="nucleotide sequence ID" value="NZ_SLUN01000011.1"/>
</dbReference>
<evidence type="ECO:0000256" key="2">
    <source>
        <dbReference type="ARBA" id="ARBA00010480"/>
    </source>
</evidence>
<keyword evidence="6" id="KW-0548">Nucleotidyltransferase</keyword>
<evidence type="ECO:0000256" key="1">
    <source>
        <dbReference type="ARBA" id="ARBA00001946"/>
    </source>
</evidence>
<dbReference type="Gene3D" id="3.90.550.10">
    <property type="entry name" value="Spore Coat Polysaccharide Biosynthesis Protein SpsA, Chain A"/>
    <property type="match status" value="1"/>
</dbReference>
<evidence type="ECO:0000256" key="9">
    <source>
        <dbReference type="ARBA" id="ARBA00032492"/>
    </source>
</evidence>
<evidence type="ECO:0000313" key="14">
    <source>
        <dbReference type="Proteomes" id="UP000295008"/>
    </source>
</evidence>
<dbReference type="SUPFAM" id="SSF53448">
    <property type="entry name" value="Nucleotide-diphospho-sugar transferases"/>
    <property type="match status" value="1"/>
</dbReference>
<evidence type="ECO:0000256" key="6">
    <source>
        <dbReference type="ARBA" id="ARBA00022695"/>
    </source>
</evidence>
<dbReference type="PANTHER" id="PTHR43532:SF1">
    <property type="entry name" value="GLUCOSE-1-PHOSPHATE THYMIDYLYLTRANSFERASE 1"/>
    <property type="match status" value="1"/>
</dbReference>
<dbReference type="AlphaFoldDB" id="A0A4V6NH03"/>
<dbReference type="EMBL" id="SLUN01000011">
    <property type="protein sequence ID" value="TCL69957.1"/>
    <property type="molecule type" value="Genomic_DNA"/>
</dbReference>
<dbReference type="Pfam" id="PF00483">
    <property type="entry name" value="NTP_transferase"/>
    <property type="match status" value="1"/>
</dbReference>
<gene>
    <name evidence="13" type="ORF">EDC14_101179</name>
</gene>
<sequence length="241" mass="26945">MKGVILAGGTGSRLLPLTRYTNKHLLPVGRYPMICYPIERLKQAGISQIMVVTSRNYIGQVIELLGSGAEWGIKFTYQVQEEAGGIAAALLLAEEFAAGERLTVILGDNLFEADLRPYLEKFLQQPSGMKILLKEVDDPQGYGIAELQDGKVIGIEEKPQFPKSRLCVTGIYFYDSQVFSIIKQLKPSGRGELEITDVNRAYLQQGNLTHEILDGWWIDAGTFHSLELAHQYTKNLTLNLW</sequence>
<evidence type="ECO:0000256" key="10">
    <source>
        <dbReference type="ARBA" id="ARBA00032598"/>
    </source>
</evidence>
<evidence type="ECO:0000256" key="5">
    <source>
        <dbReference type="ARBA" id="ARBA00022679"/>
    </source>
</evidence>
<keyword evidence="7" id="KW-0479">Metal-binding</keyword>
<comment type="similarity">
    <text evidence="2">Belongs to the glucose-1-phosphate thymidylyltransferase family.</text>
</comment>
<feature type="domain" description="Nucleotidyl transferase" evidence="12">
    <location>
        <begin position="2"/>
        <end position="232"/>
    </location>
</feature>
<evidence type="ECO:0000256" key="11">
    <source>
        <dbReference type="ARBA" id="ARBA00049336"/>
    </source>
</evidence>
<dbReference type="PANTHER" id="PTHR43532">
    <property type="entry name" value="GLUCOSE-1-PHOSPHATE THYMIDYLYLTRANSFERASE"/>
    <property type="match status" value="1"/>
</dbReference>
<dbReference type="EC" id="2.7.7.24" evidence="3"/>
<dbReference type="GO" id="GO:0046872">
    <property type="term" value="F:metal ion binding"/>
    <property type="evidence" value="ECO:0007669"/>
    <property type="project" value="UniProtKB-KW"/>
</dbReference>
<organism evidence="13 14">
    <name type="scientific">Hydrogenispora ethanolica</name>
    <dbReference type="NCBI Taxonomy" id="1082276"/>
    <lineage>
        <taxon>Bacteria</taxon>
        <taxon>Bacillati</taxon>
        <taxon>Bacillota</taxon>
        <taxon>Hydrogenispora</taxon>
    </lineage>
</organism>
<comment type="catalytic activity">
    <reaction evidence="11">
        <text>dTTP + alpha-D-glucose 1-phosphate + H(+) = dTDP-alpha-D-glucose + diphosphate</text>
        <dbReference type="Rhea" id="RHEA:15225"/>
        <dbReference type="ChEBI" id="CHEBI:15378"/>
        <dbReference type="ChEBI" id="CHEBI:33019"/>
        <dbReference type="ChEBI" id="CHEBI:37568"/>
        <dbReference type="ChEBI" id="CHEBI:57477"/>
        <dbReference type="ChEBI" id="CHEBI:58601"/>
        <dbReference type="EC" id="2.7.7.24"/>
    </reaction>
</comment>
<dbReference type="Proteomes" id="UP000295008">
    <property type="component" value="Unassembled WGS sequence"/>
</dbReference>
<dbReference type="InterPro" id="IPR005835">
    <property type="entry name" value="NTP_transferase_dom"/>
</dbReference>
<keyword evidence="14" id="KW-1185">Reference proteome</keyword>
<dbReference type="InterPro" id="IPR005907">
    <property type="entry name" value="G1P_thy_trans_s"/>
</dbReference>
<evidence type="ECO:0000256" key="3">
    <source>
        <dbReference type="ARBA" id="ARBA00012461"/>
    </source>
</evidence>
<keyword evidence="8" id="KW-0460">Magnesium</keyword>
<dbReference type="OrthoDB" id="9803871at2"/>
<comment type="caution">
    <text evidence="13">The sequence shown here is derived from an EMBL/GenBank/DDBJ whole genome shotgun (WGS) entry which is preliminary data.</text>
</comment>
<evidence type="ECO:0000256" key="8">
    <source>
        <dbReference type="ARBA" id="ARBA00022842"/>
    </source>
</evidence>